<dbReference type="InterPro" id="IPR014710">
    <property type="entry name" value="RmlC-like_jellyroll"/>
</dbReference>
<protein>
    <submittedName>
        <fullName evidence="2">Cupin domain-containing protein</fullName>
    </submittedName>
</protein>
<name>A0A9D2MPE1_9FIRM</name>
<dbReference type="InterPro" id="IPR013096">
    <property type="entry name" value="Cupin_2"/>
</dbReference>
<sequence length="116" mass="12996">MVKRTVEELKTYEAAGHFGCVAMRIHGKEETGAEKFWVGVSTFLPGGGAEWAYEDNPLEKVYYVLEGEMTVTDKDGKKYVIHKNESISFPPNEGRGLKNESNLPARMLVIINYPNA</sequence>
<dbReference type="Gene3D" id="2.60.120.10">
    <property type="entry name" value="Jelly Rolls"/>
    <property type="match status" value="1"/>
</dbReference>
<comment type="caution">
    <text evidence="2">The sequence shown here is derived from an EMBL/GenBank/DDBJ whole genome shotgun (WGS) entry which is preliminary data.</text>
</comment>
<dbReference type="InterPro" id="IPR011051">
    <property type="entry name" value="RmlC_Cupin_sf"/>
</dbReference>
<evidence type="ECO:0000313" key="2">
    <source>
        <dbReference type="EMBL" id="HJB81239.1"/>
    </source>
</evidence>
<reference evidence="2" key="1">
    <citation type="journal article" date="2021" name="PeerJ">
        <title>Extensive microbial diversity within the chicken gut microbiome revealed by metagenomics and culture.</title>
        <authorList>
            <person name="Gilroy R."/>
            <person name="Ravi A."/>
            <person name="Getino M."/>
            <person name="Pursley I."/>
            <person name="Horton D.L."/>
            <person name="Alikhan N.F."/>
            <person name="Baker D."/>
            <person name="Gharbi K."/>
            <person name="Hall N."/>
            <person name="Watson M."/>
            <person name="Adriaenssens E.M."/>
            <person name="Foster-Nyarko E."/>
            <person name="Jarju S."/>
            <person name="Secka A."/>
            <person name="Antonio M."/>
            <person name="Oren A."/>
            <person name="Chaudhuri R.R."/>
            <person name="La Ragione R."/>
            <person name="Hildebrand F."/>
            <person name="Pallen M.J."/>
        </authorList>
    </citation>
    <scope>NUCLEOTIDE SEQUENCE</scope>
    <source>
        <strain evidence="2">CHK192-8294</strain>
    </source>
</reference>
<dbReference type="EMBL" id="DWXO01000090">
    <property type="protein sequence ID" value="HJB81239.1"/>
    <property type="molecule type" value="Genomic_DNA"/>
</dbReference>
<feature type="domain" description="Cupin type-2" evidence="1">
    <location>
        <begin position="40"/>
        <end position="110"/>
    </location>
</feature>
<dbReference type="Proteomes" id="UP000823921">
    <property type="component" value="Unassembled WGS sequence"/>
</dbReference>
<dbReference type="AlphaFoldDB" id="A0A9D2MPE1"/>
<evidence type="ECO:0000313" key="3">
    <source>
        <dbReference type="Proteomes" id="UP000823921"/>
    </source>
</evidence>
<evidence type="ECO:0000259" key="1">
    <source>
        <dbReference type="Pfam" id="PF07883"/>
    </source>
</evidence>
<organism evidence="2 3">
    <name type="scientific">Candidatus Flavonifractor intestinigallinarum</name>
    <dbReference type="NCBI Taxonomy" id="2838586"/>
    <lineage>
        <taxon>Bacteria</taxon>
        <taxon>Bacillati</taxon>
        <taxon>Bacillota</taxon>
        <taxon>Clostridia</taxon>
        <taxon>Eubacteriales</taxon>
        <taxon>Oscillospiraceae</taxon>
        <taxon>Flavonifractor</taxon>
    </lineage>
</organism>
<dbReference type="SUPFAM" id="SSF51182">
    <property type="entry name" value="RmlC-like cupins"/>
    <property type="match status" value="1"/>
</dbReference>
<proteinExistence type="predicted"/>
<gene>
    <name evidence="2" type="ORF">H9712_09640</name>
</gene>
<reference evidence="2" key="2">
    <citation type="submission" date="2021-04" db="EMBL/GenBank/DDBJ databases">
        <authorList>
            <person name="Gilroy R."/>
        </authorList>
    </citation>
    <scope>NUCLEOTIDE SEQUENCE</scope>
    <source>
        <strain evidence="2">CHK192-8294</strain>
    </source>
</reference>
<dbReference type="CDD" id="cd20299">
    <property type="entry name" value="cupin_YP766765-like"/>
    <property type="match status" value="1"/>
</dbReference>
<accession>A0A9D2MPE1</accession>
<dbReference type="Pfam" id="PF07883">
    <property type="entry name" value="Cupin_2"/>
    <property type="match status" value="1"/>
</dbReference>